<dbReference type="Pfam" id="PF00916">
    <property type="entry name" value="Sulfate_transp"/>
    <property type="match status" value="1"/>
</dbReference>
<comment type="caution">
    <text evidence="7">The sequence shown here is derived from an EMBL/GenBank/DDBJ whole genome shotgun (WGS) entry which is preliminary data.</text>
</comment>
<dbReference type="PROSITE" id="PS50801">
    <property type="entry name" value="STAS"/>
    <property type="match status" value="1"/>
</dbReference>
<keyword evidence="8" id="KW-1185">Reference proteome</keyword>
<dbReference type="InterPro" id="IPR001902">
    <property type="entry name" value="SLC26A/SulP_fam"/>
</dbReference>
<gene>
    <name evidence="7" type="ORF">ACEWY4_016136</name>
</gene>
<feature type="transmembrane region" description="Helical" evidence="5">
    <location>
        <begin position="65"/>
        <end position="96"/>
    </location>
</feature>
<dbReference type="InterPro" id="IPR036513">
    <property type="entry name" value="STAS_dom_sf"/>
</dbReference>
<dbReference type="Proteomes" id="UP001591681">
    <property type="component" value="Unassembled WGS sequence"/>
</dbReference>
<keyword evidence="4 5" id="KW-0472">Membrane</keyword>
<organism evidence="7 8">
    <name type="scientific">Coilia grayii</name>
    <name type="common">Gray's grenadier anchovy</name>
    <dbReference type="NCBI Taxonomy" id="363190"/>
    <lineage>
        <taxon>Eukaryota</taxon>
        <taxon>Metazoa</taxon>
        <taxon>Chordata</taxon>
        <taxon>Craniata</taxon>
        <taxon>Vertebrata</taxon>
        <taxon>Euteleostomi</taxon>
        <taxon>Actinopterygii</taxon>
        <taxon>Neopterygii</taxon>
        <taxon>Teleostei</taxon>
        <taxon>Clupei</taxon>
        <taxon>Clupeiformes</taxon>
        <taxon>Clupeoidei</taxon>
        <taxon>Engraulidae</taxon>
        <taxon>Coilinae</taxon>
        <taxon>Coilia</taxon>
    </lineage>
</organism>
<dbReference type="CDD" id="cd07042">
    <property type="entry name" value="STAS_SulP_like_sulfate_transporter"/>
    <property type="match status" value="1"/>
</dbReference>
<accession>A0ABD1JQV2</accession>
<reference evidence="7 8" key="1">
    <citation type="submission" date="2024-09" db="EMBL/GenBank/DDBJ databases">
        <title>A chromosome-level genome assembly of Gray's grenadier anchovy, Coilia grayii.</title>
        <authorList>
            <person name="Fu Z."/>
        </authorList>
    </citation>
    <scope>NUCLEOTIDE SEQUENCE [LARGE SCALE GENOMIC DNA]</scope>
    <source>
        <strain evidence="7">G4</strain>
        <tissue evidence="7">Muscle</tissue>
    </source>
</reference>
<dbReference type="Pfam" id="PF01740">
    <property type="entry name" value="STAS"/>
    <property type="match status" value="1"/>
</dbReference>
<keyword evidence="3 5" id="KW-1133">Transmembrane helix</keyword>
<name>A0ABD1JQV2_9TELE</name>
<protein>
    <recommendedName>
        <fullName evidence="6">STAS domain-containing protein</fullName>
    </recommendedName>
</protein>
<dbReference type="InterPro" id="IPR011547">
    <property type="entry name" value="SLC26A/SulP_dom"/>
</dbReference>
<evidence type="ECO:0000313" key="7">
    <source>
        <dbReference type="EMBL" id="KAL2089237.1"/>
    </source>
</evidence>
<dbReference type="InterPro" id="IPR002645">
    <property type="entry name" value="STAS_dom"/>
</dbReference>
<keyword evidence="2 5" id="KW-0812">Transmembrane</keyword>
<evidence type="ECO:0000256" key="3">
    <source>
        <dbReference type="ARBA" id="ARBA00022989"/>
    </source>
</evidence>
<evidence type="ECO:0000256" key="2">
    <source>
        <dbReference type="ARBA" id="ARBA00022692"/>
    </source>
</evidence>
<proteinExistence type="predicted"/>
<sequence>MSRFVQVGVADARATQYDMLCKFVCFVSESSIGCVLAVIIVVNLRGALRKFADVPRMWRANHVDAVIWLITMATSALINTELGLLVGVLVSAFCVLGRTQRAGAVQLGRAGTGNDTGELYEDMGWYRGLRAQPGVAVCRYEAPIYYANQMLFKRALYGAVGLDPVREKAQRHKREKRRRKMEKATTSSLVAAAGVGGQNGSGDEGVALTPVGSGVAGMCSLPEPQEVAVCSGEAILPQHTSFHTLVLDCSPVLFLDSAGVGALKEVRKDYEEVGVHLLLARCRPLVTESLERGGYYEEKGTHRKVLFLSICDAVLYAQSLSTRNGDCDNC</sequence>
<evidence type="ECO:0000259" key="6">
    <source>
        <dbReference type="PROSITE" id="PS50801"/>
    </source>
</evidence>
<evidence type="ECO:0000256" key="5">
    <source>
        <dbReference type="SAM" id="Phobius"/>
    </source>
</evidence>
<dbReference type="SUPFAM" id="SSF52091">
    <property type="entry name" value="SpoIIaa-like"/>
    <property type="match status" value="1"/>
</dbReference>
<comment type="subcellular location">
    <subcellularLocation>
        <location evidence="1">Membrane</location>
        <topology evidence="1">Multi-pass membrane protein</topology>
    </subcellularLocation>
</comment>
<feature type="transmembrane region" description="Helical" evidence="5">
    <location>
        <begin position="23"/>
        <end position="45"/>
    </location>
</feature>
<evidence type="ECO:0000313" key="8">
    <source>
        <dbReference type="Proteomes" id="UP001591681"/>
    </source>
</evidence>
<dbReference type="PANTHER" id="PTHR11814">
    <property type="entry name" value="SULFATE TRANSPORTER"/>
    <property type="match status" value="1"/>
</dbReference>
<feature type="domain" description="STAS" evidence="6">
    <location>
        <begin position="125"/>
        <end position="317"/>
    </location>
</feature>
<dbReference type="EMBL" id="JBHFQA010000013">
    <property type="protein sequence ID" value="KAL2089237.1"/>
    <property type="molecule type" value="Genomic_DNA"/>
</dbReference>
<evidence type="ECO:0000256" key="1">
    <source>
        <dbReference type="ARBA" id="ARBA00004141"/>
    </source>
</evidence>
<dbReference type="Gene3D" id="3.30.750.24">
    <property type="entry name" value="STAS domain"/>
    <property type="match status" value="1"/>
</dbReference>
<evidence type="ECO:0000256" key="4">
    <source>
        <dbReference type="ARBA" id="ARBA00023136"/>
    </source>
</evidence>
<dbReference type="AlphaFoldDB" id="A0ABD1JQV2"/>
<dbReference type="GO" id="GO:0016020">
    <property type="term" value="C:membrane"/>
    <property type="evidence" value="ECO:0007669"/>
    <property type="project" value="UniProtKB-SubCell"/>
</dbReference>